<gene>
    <name evidence="4" type="ORF">HK099_005806</name>
</gene>
<proteinExistence type="predicted"/>
<dbReference type="GO" id="GO:0003779">
    <property type="term" value="F:actin binding"/>
    <property type="evidence" value="ECO:0007669"/>
    <property type="project" value="InterPro"/>
</dbReference>
<feature type="coiled-coil region" evidence="1">
    <location>
        <begin position="1062"/>
        <end position="1124"/>
    </location>
</feature>
<protein>
    <recommendedName>
        <fullName evidence="3">WH2 domain-containing protein</fullName>
    </recommendedName>
</protein>
<dbReference type="Proteomes" id="UP001211065">
    <property type="component" value="Unassembled WGS sequence"/>
</dbReference>
<feature type="region of interest" description="Disordered" evidence="2">
    <location>
        <begin position="414"/>
        <end position="433"/>
    </location>
</feature>
<evidence type="ECO:0000259" key="3">
    <source>
        <dbReference type="PROSITE" id="PS51082"/>
    </source>
</evidence>
<feature type="compositionally biased region" description="Basic residues" evidence="2">
    <location>
        <begin position="415"/>
        <end position="428"/>
    </location>
</feature>
<feature type="region of interest" description="Disordered" evidence="2">
    <location>
        <begin position="1"/>
        <end position="25"/>
    </location>
</feature>
<sequence>MPGPPPPPPPGAPPPPQNSGPIAAKPKNLLSQIEKGAKLKKTVTNDRSGAVIEPPKGQSVSSGNSPGQFKKPYNSGGQTSQTTQSSSPQLGGLFAGGIPKLKPTNSNSGSARAKPSILPARPNNQSPVNISNAPPPPLRQPPPPPERTSPSFSRKEFNNSIGSKPPLAPARAIPTPPTKSNGPPLPARNSPKAAWEGNDIQNNNFVNGGNSSVNGKYEKIGRWNFRTDLPPPRIINGSSVESPRVSSTRKAPPPPPSRKVTNAENVKAIRKLSSKSKIHKRKQDSTSEKSRSSSAEPNSSQRVTRSVNKIKSSVDIQSEWFCELCNEVTSLLLAECKKCDAPNPSLQIPCKDQFFTENDVKIPTAKKKRENSVDLLKEGEPTNVVGCDKLFKKKQTYSTDSAIVIDSDSEIKERKNPKKLTKRRKDVKVRKENQSKKNYIEPVESSKMPICHQSVDLKSSEDFSKELKSAIENSFSHGNNPVSNLPEKKVTSRNCVENKRTDNVESILNIKEINPVANDAELTEEFENSTFHSEIEQFISIYSKKSSFHKEIQNISKCFTQFFSDYDKMKGEEIKMRNTGLVKSFSHFNTFSGLQLFEEAINKNLIIWKNKLNEKLINHVDELNKEQSHHYDAIKSEILSFANVVGAVSEEGLKVKDMCESLNSKLSSSLSEMLNLADILTCNFESFENQVLMEFNSNSQMMSEFRENLTGLRQRTGLLEKTVKDLSFNMQVKEESLRTLNENRLEYIKRSRNRKNNLEKQIEFLRCEENKLNLEESKLTLLGKRKRDGEEEVGGIKRTRFEQTSFNCSIKTIPIVSKILNILLHIKNTLFIGFPLDIYHTIFSVSGSLICVNMFTSRVNAIFMLILVKLESEMSYLLTTKFIDAKKKIITKMVEIKTPEMVITTEAEDNAIEKGNSKETQKKLKYLNNLDNAQLLSVPGGVNTLVNKLLNKPNKIFQELRIEDLDENVIKQKLAALEEELAQYKEKCQRYKAENEWYINEIESCKNDTVSENLQTEYIAFLEAKKEEKVSIISDLTERNRKQLQLFTEKKLKKELENQQKIESIKVQIEDLHFKLEQKQEEINHLSDIMVRRARHETQVSKIKKEMQDAEIKHKNRVSEIERKLLEGRMKCQKEAETRVHEMENAAHEKASRYLDVHTKTLEKENAQLDLELRKLIILSEEKLMKKEWLLKSNRDLTQELKIREDIVKLRLKKIVKCQKKQFQEQETTRNLKIKKKREEMIQMLLKIGVIKKDLVDNLLHSSQQNQNEKNLEFNRDATLSSDDSKLLPQHSTIINPTEFEKSVANKKNPQDNPYIIDGVDLMELLDLNEDDLSESDEL</sequence>
<comment type="caution">
    <text evidence="4">The sequence shown here is derived from an EMBL/GenBank/DDBJ whole genome shotgun (WGS) entry which is preliminary data.</text>
</comment>
<feature type="compositionally biased region" description="Polar residues" evidence="2">
    <location>
        <begin position="122"/>
        <end position="132"/>
    </location>
</feature>
<feature type="compositionally biased region" description="Basic residues" evidence="2">
    <location>
        <begin position="268"/>
        <end position="282"/>
    </location>
</feature>
<accession>A0AAD5U8C4</accession>
<dbReference type="PANTHER" id="PTHR14845">
    <property type="entry name" value="COILED-COIL DOMAIN-CONTAINING 166"/>
    <property type="match status" value="1"/>
</dbReference>
<evidence type="ECO:0000256" key="2">
    <source>
        <dbReference type="SAM" id="MobiDB-lite"/>
    </source>
</evidence>
<feature type="compositionally biased region" description="Low complexity" evidence="2">
    <location>
        <begin position="75"/>
        <end position="92"/>
    </location>
</feature>
<feature type="compositionally biased region" description="Pro residues" evidence="2">
    <location>
        <begin position="1"/>
        <end position="18"/>
    </location>
</feature>
<reference evidence="4" key="1">
    <citation type="submission" date="2020-05" db="EMBL/GenBank/DDBJ databases">
        <title>Phylogenomic resolution of chytrid fungi.</title>
        <authorList>
            <person name="Stajich J.E."/>
            <person name="Amses K."/>
            <person name="Simmons R."/>
            <person name="Seto K."/>
            <person name="Myers J."/>
            <person name="Bonds A."/>
            <person name="Quandt C.A."/>
            <person name="Barry K."/>
            <person name="Liu P."/>
            <person name="Grigoriev I."/>
            <person name="Longcore J.E."/>
            <person name="James T.Y."/>
        </authorList>
    </citation>
    <scope>NUCLEOTIDE SEQUENCE</scope>
    <source>
        <strain evidence="4">JEL0476</strain>
    </source>
</reference>
<dbReference type="PROSITE" id="PS51082">
    <property type="entry name" value="WH2"/>
    <property type="match status" value="1"/>
</dbReference>
<feature type="compositionally biased region" description="Polar residues" evidence="2">
    <location>
        <begin position="58"/>
        <end position="67"/>
    </location>
</feature>
<feature type="compositionally biased region" description="Pro residues" evidence="2">
    <location>
        <begin position="133"/>
        <end position="147"/>
    </location>
</feature>
<feature type="compositionally biased region" description="Low complexity" evidence="2">
    <location>
        <begin position="202"/>
        <end position="215"/>
    </location>
</feature>
<feature type="coiled-coil region" evidence="1">
    <location>
        <begin position="967"/>
        <end position="1001"/>
    </location>
</feature>
<name>A0AAD5U8C4_9FUNG</name>
<dbReference type="PANTHER" id="PTHR14845:SF0">
    <property type="entry name" value="DUF4515 DOMAIN-CONTAINING PROTEIN"/>
    <property type="match status" value="1"/>
</dbReference>
<feature type="region of interest" description="Disordered" evidence="2">
    <location>
        <begin position="38"/>
        <end position="308"/>
    </location>
</feature>
<dbReference type="EMBL" id="JADGJW010000047">
    <property type="protein sequence ID" value="KAJ3225981.1"/>
    <property type="molecule type" value="Genomic_DNA"/>
</dbReference>
<dbReference type="Pfam" id="PF02205">
    <property type="entry name" value="WH2"/>
    <property type="match status" value="1"/>
</dbReference>
<organism evidence="4 5">
    <name type="scientific">Clydaea vesicula</name>
    <dbReference type="NCBI Taxonomy" id="447962"/>
    <lineage>
        <taxon>Eukaryota</taxon>
        <taxon>Fungi</taxon>
        <taxon>Fungi incertae sedis</taxon>
        <taxon>Chytridiomycota</taxon>
        <taxon>Chytridiomycota incertae sedis</taxon>
        <taxon>Chytridiomycetes</taxon>
        <taxon>Lobulomycetales</taxon>
        <taxon>Lobulomycetaceae</taxon>
        <taxon>Clydaea</taxon>
    </lineage>
</organism>
<keyword evidence="5" id="KW-1185">Reference proteome</keyword>
<dbReference type="InterPro" id="IPR003124">
    <property type="entry name" value="WH2_dom"/>
</dbReference>
<evidence type="ECO:0000313" key="5">
    <source>
        <dbReference type="Proteomes" id="UP001211065"/>
    </source>
</evidence>
<keyword evidence="1" id="KW-0175">Coiled coil</keyword>
<feature type="compositionally biased region" description="Polar residues" evidence="2">
    <location>
        <begin position="236"/>
        <end position="249"/>
    </location>
</feature>
<feature type="coiled-coil region" evidence="1">
    <location>
        <begin position="748"/>
        <end position="775"/>
    </location>
</feature>
<evidence type="ECO:0000256" key="1">
    <source>
        <dbReference type="SAM" id="Coils"/>
    </source>
</evidence>
<feature type="domain" description="WH2" evidence="3">
    <location>
        <begin position="25"/>
        <end position="42"/>
    </location>
</feature>
<evidence type="ECO:0000313" key="4">
    <source>
        <dbReference type="EMBL" id="KAJ3225981.1"/>
    </source>
</evidence>